<dbReference type="Pfam" id="PF09972">
    <property type="entry name" value="DUF2207"/>
    <property type="match status" value="1"/>
</dbReference>
<evidence type="ECO:0000259" key="2">
    <source>
        <dbReference type="Pfam" id="PF09972"/>
    </source>
</evidence>
<keyword evidence="1" id="KW-1133">Transmembrane helix</keyword>
<sequence length="580" mass="66826">MKFAKYILLVIISIIAIVTIQLFVSGYIQWYLNGKYEITSATIEQIMDKDGIVHVHEIINYKMRKPFRGVYRYVEQSRAVKIENVKLWIENVDGERVEFLRKNNREFEARVWVSNTPISPQEIENIELHVTYDAKYVLENGSDISQVFRQFWGAKWDAPVNNITAKFVFPEDLTVEKIYTHPKINYSRNGNTFTLNIKKLPPYTFAEARFIFPPKKLKYSYENSSLYLSEIEEIEKTYSTKVLLSRILPPVFIIISIVLLTLIFNFFGRERQIPYNGIYEREIPYNDSPDIVNAIVVNQLSKIDSDGISAVIMDLYKKKYVELDKEGKYIKILDKDGNDLSETEKFFYRLLRKYSYDNVFSFSQLKKTLSKDKKLAKDFLDEFNAYKSLVVDIAKSRKYLSVVGTYLSYLVGIFSIISSILIFFSFSKINFAYQSVFSTILFAIGAGVFILPKDVFGSWSKEGREYYLKWKNFEKFLTDYSLLSQYPPESIVLWEDYLVYATALSIADKVEKHLKKLIPKDIDVNETVYYYPYRRFGRQFYVVSTVAHSTVYGNSSGKGGFSGGAGGIGGGSGGGGGGAF</sequence>
<evidence type="ECO:0000313" key="4">
    <source>
        <dbReference type="EMBL" id="MBB6063425.1"/>
    </source>
</evidence>
<evidence type="ECO:0000313" key="5">
    <source>
        <dbReference type="Proteomes" id="UP000555828"/>
    </source>
</evidence>
<dbReference type="Pfam" id="PF20990">
    <property type="entry name" value="DUF2207_C"/>
    <property type="match status" value="1"/>
</dbReference>
<accession>A0A841GN65</accession>
<reference evidence="4 5" key="1">
    <citation type="submission" date="2020-08" db="EMBL/GenBank/DDBJ databases">
        <title>Genomic Encyclopedia of Type Strains, Phase IV (KMG-IV): sequencing the most valuable type-strain genomes for metagenomic binning, comparative biology and taxonomic classification.</title>
        <authorList>
            <person name="Goeker M."/>
        </authorList>
    </citation>
    <scope>NUCLEOTIDE SEQUENCE [LARGE SCALE GENOMIC DNA]</scope>
    <source>
        <strain evidence="4 5">DSM 13481</strain>
    </source>
</reference>
<comment type="caution">
    <text evidence="4">The sequence shown here is derived from an EMBL/GenBank/DDBJ whole genome shotgun (WGS) entry which is preliminary data.</text>
</comment>
<proteinExistence type="predicted"/>
<feature type="transmembrane region" description="Helical" evidence="1">
    <location>
        <begin position="432"/>
        <end position="451"/>
    </location>
</feature>
<keyword evidence="1" id="KW-0812">Transmembrane</keyword>
<protein>
    <submittedName>
        <fullName evidence="4">Putative membrane protein</fullName>
    </submittedName>
</protein>
<gene>
    <name evidence="4" type="ORF">HNP65_001896</name>
</gene>
<dbReference type="RefSeq" id="WP_184619995.1">
    <property type="nucleotide sequence ID" value="NZ_JACHEX010000007.1"/>
</dbReference>
<dbReference type="InterPro" id="IPR018702">
    <property type="entry name" value="DUF2207"/>
</dbReference>
<evidence type="ECO:0000259" key="3">
    <source>
        <dbReference type="Pfam" id="PF20990"/>
    </source>
</evidence>
<feature type="transmembrane region" description="Helical" evidence="1">
    <location>
        <begin position="247"/>
        <end position="267"/>
    </location>
</feature>
<dbReference type="EMBL" id="JACHEX010000007">
    <property type="protein sequence ID" value="MBB6063425.1"/>
    <property type="molecule type" value="Genomic_DNA"/>
</dbReference>
<feature type="transmembrane region" description="Helical" evidence="1">
    <location>
        <begin position="7"/>
        <end position="32"/>
    </location>
</feature>
<feature type="domain" description="Predicted membrane protein YciQ-like C-terminal" evidence="3">
    <location>
        <begin position="278"/>
        <end position="514"/>
    </location>
</feature>
<keyword evidence="5" id="KW-1185">Reference proteome</keyword>
<dbReference type="Proteomes" id="UP000555828">
    <property type="component" value="Unassembled WGS sequence"/>
</dbReference>
<organism evidence="4 5">
    <name type="scientific">Thermosipho japonicus</name>
    <dbReference type="NCBI Taxonomy" id="90323"/>
    <lineage>
        <taxon>Bacteria</taxon>
        <taxon>Thermotogati</taxon>
        <taxon>Thermotogota</taxon>
        <taxon>Thermotogae</taxon>
        <taxon>Thermotogales</taxon>
        <taxon>Fervidobacteriaceae</taxon>
        <taxon>Thermosipho</taxon>
    </lineage>
</organism>
<evidence type="ECO:0000256" key="1">
    <source>
        <dbReference type="SAM" id="Phobius"/>
    </source>
</evidence>
<feature type="domain" description="DUF2207" evidence="2">
    <location>
        <begin position="37"/>
        <end position="212"/>
    </location>
</feature>
<name>A0A841GN65_9BACT</name>
<dbReference type="AlphaFoldDB" id="A0A841GN65"/>
<keyword evidence="1" id="KW-0472">Membrane</keyword>
<dbReference type="InterPro" id="IPR048389">
    <property type="entry name" value="YciQ-like_C"/>
</dbReference>
<feature type="transmembrane region" description="Helical" evidence="1">
    <location>
        <begin position="406"/>
        <end position="426"/>
    </location>
</feature>